<reference evidence="3 4" key="1">
    <citation type="submission" date="2019-05" db="EMBL/GenBank/DDBJ databases">
        <title>Burkholderia sp. DHOD12, isolated from subtropical forest soil.</title>
        <authorList>
            <person name="Gao Z.-H."/>
            <person name="Qiu L.-H."/>
        </authorList>
    </citation>
    <scope>NUCLEOTIDE SEQUENCE [LARGE SCALE GENOMIC DNA]</scope>
    <source>
        <strain evidence="3 4">DHOD12</strain>
    </source>
</reference>
<dbReference type="Pfam" id="PF10703">
    <property type="entry name" value="MoaF"/>
    <property type="match status" value="1"/>
</dbReference>
<evidence type="ECO:0000313" key="4">
    <source>
        <dbReference type="Proteomes" id="UP000298656"/>
    </source>
</evidence>
<dbReference type="Proteomes" id="UP000298656">
    <property type="component" value="Chromosome 2"/>
</dbReference>
<evidence type="ECO:0000259" key="1">
    <source>
        <dbReference type="Pfam" id="PF10703"/>
    </source>
</evidence>
<dbReference type="InterPro" id="IPR012674">
    <property type="entry name" value="Calycin"/>
</dbReference>
<evidence type="ECO:0000313" key="3">
    <source>
        <dbReference type="EMBL" id="QCP54266.1"/>
    </source>
</evidence>
<dbReference type="RefSeq" id="WP_137337034.1">
    <property type="nucleotide sequence ID" value="NZ_CP040078.1"/>
</dbReference>
<dbReference type="Pfam" id="PF17409">
    <property type="entry name" value="MoaF_C"/>
    <property type="match status" value="1"/>
</dbReference>
<dbReference type="KEGG" id="tvl:FAZ95_35455"/>
<feature type="domain" description="MoaF C-terminal" evidence="2">
    <location>
        <begin position="153"/>
        <end position="266"/>
    </location>
</feature>
<dbReference type="InterPro" id="IPR024724">
    <property type="entry name" value="MoaF_N"/>
</dbReference>
<feature type="domain" description="Molybdenum cofactor biosynthesis protein F N-terminal" evidence="1">
    <location>
        <begin position="5"/>
        <end position="112"/>
    </location>
</feature>
<dbReference type="OrthoDB" id="8537304at2"/>
<protein>
    <submittedName>
        <fullName evidence="3">Molybdenum cofactor biosynthesis protein F</fullName>
    </submittedName>
</protein>
<dbReference type="Gene3D" id="2.40.128.20">
    <property type="match status" value="1"/>
</dbReference>
<sequence length="270" mass="29411">MNETNWISVGDLGTSFAISSHALAPVAELAGQAYDIDFGGDVVTHTFVDGETLRWTVKGAGQSGTDTYRATSPRQGIYFVDFVKSSERATSVSLVLDLQRGIATAVIGTLPDEARASVPAVELARQKRELTGVDVQMLAGVIGGKFEALSPTHEPTSELVGKRVLYRYNPHECYEHVYLNDKMYAWHCVSGIEKGLADADRCHYRKIRDGLYLFVWREKIVPTLGVVVIDLDARKTTGKIFGYAGDDFGTLANFPVGAYATVLNTTTVPA</sequence>
<accession>A0A4P8J0G3</accession>
<keyword evidence="4" id="KW-1185">Reference proteome</keyword>
<gene>
    <name evidence="3" type="ORF">FAZ95_35455</name>
</gene>
<proteinExistence type="predicted"/>
<dbReference type="EMBL" id="CP040078">
    <property type="protein sequence ID" value="QCP54266.1"/>
    <property type="molecule type" value="Genomic_DNA"/>
</dbReference>
<name>A0A4P8J0G3_9BURK</name>
<evidence type="ECO:0000259" key="2">
    <source>
        <dbReference type="Pfam" id="PF17409"/>
    </source>
</evidence>
<dbReference type="InterPro" id="IPR035348">
    <property type="entry name" value="MoaF_C"/>
</dbReference>
<organism evidence="3 4">
    <name type="scientific">Trinickia violacea</name>
    <dbReference type="NCBI Taxonomy" id="2571746"/>
    <lineage>
        <taxon>Bacteria</taxon>
        <taxon>Pseudomonadati</taxon>
        <taxon>Pseudomonadota</taxon>
        <taxon>Betaproteobacteria</taxon>
        <taxon>Burkholderiales</taxon>
        <taxon>Burkholderiaceae</taxon>
        <taxon>Trinickia</taxon>
    </lineage>
</organism>
<dbReference type="AlphaFoldDB" id="A0A4P8J0G3"/>